<evidence type="ECO:0000259" key="1">
    <source>
        <dbReference type="Pfam" id="PF24120"/>
    </source>
</evidence>
<name>A0A9N9KSP2_9HELO</name>
<keyword evidence="3" id="KW-1185">Reference proteome</keyword>
<dbReference type="Proteomes" id="UP000696280">
    <property type="component" value="Unassembled WGS sequence"/>
</dbReference>
<sequence>MSDQLAQAKLRVSRCPRIDISGSYEIRFPFNEVAKEAGYDIDTERALFVASGEDPTEYFLEKDSDARLQRMIEVMKSRRRWSEAIEEDDKLTSRPRRPMAAHLISSLFYDYNKQYRWCFESWRFSVHEPIECKGSKQEQEQKIATKPEAPSAVDGRPKEILEHCRSAFKKSPMEETLMTLVAHVKIPDKRKTVAVMYQGDPFPTVAVMGGWHEKGPDESNIQLAGRSWTDEVFQLCKLIEYRLPQDGYD</sequence>
<gene>
    <name evidence="2" type="ORF">HYFRA_00000708</name>
</gene>
<comment type="caution">
    <text evidence="2">The sequence shown here is derived from an EMBL/GenBank/DDBJ whole genome shotgun (WGS) entry which is preliminary data.</text>
</comment>
<reference evidence="2" key="1">
    <citation type="submission" date="2021-07" db="EMBL/GenBank/DDBJ databases">
        <authorList>
            <person name="Durling M."/>
        </authorList>
    </citation>
    <scope>NUCLEOTIDE SEQUENCE</scope>
</reference>
<dbReference type="AlphaFoldDB" id="A0A9N9KSP2"/>
<proteinExistence type="predicted"/>
<evidence type="ECO:0000313" key="3">
    <source>
        <dbReference type="Proteomes" id="UP000696280"/>
    </source>
</evidence>
<dbReference type="OrthoDB" id="341259at2759"/>
<dbReference type="EMBL" id="CAJVRL010000045">
    <property type="protein sequence ID" value="CAG8951973.1"/>
    <property type="molecule type" value="Genomic_DNA"/>
</dbReference>
<feature type="domain" description="Single-strand DNA deaminase toxin A-like C-terminal" evidence="1">
    <location>
        <begin position="208"/>
        <end position="249"/>
    </location>
</feature>
<accession>A0A9N9KSP2</accession>
<protein>
    <recommendedName>
        <fullName evidence="1">Single-strand DNA deaminase toxin A-like C-terminal domain-containing protein</fullName>
    </recommendedName>
</protein>
<dbReference type="Pfam" id="PF24120">
    <property type="entry name" value="SsdA_C"/>
    <property type="match status" value="1"/>
</dbReference>
<evidence type="ECO:0000313" key="2">
    <source>
        <dbReference type="EMBL" id="CAG8951973.1"/>
    </source>
</evidence>
<dbReference type="InterPro" id="IPR057517">
    <property type="entry name" value="SsdA-like_C"/>
</dbReference>
<organism evidence="2 3">
    <name type="scientific">Hymenoscyphus fraxineus</name>
    <dbReference type="NCBI Taxonomy" id="746836"/>
    <lineage>
        <taxon>Eukaryota</taxon>
        <taxon>Fungi</taxon>
        <taxon>Dikarya</taxon>
        <taxon>Ascomycota</taxon>
        <taxon>Pezizomycotina</taxon>
        <taxon>Leotiomycetes</taxon>
        <taxon>Helotiales</taxon>
        <taxon>Helotiaceae</taxon>
        <taxon>Hymenoscyphus</taxon>
    </lineage>
</organism>